<reference evidence="4 5" key="1">
    <citation type="submission" date="2024-03" db="EMBL/GenBank/DDBJ databases">
        <title>Genome-scale model development and genomic sequencing of the oleaginous clade Lipomyces.</title>
        <authorList>
            <consortium name="Lawrence Berkeley National Laboratory"/>
            <person name="Czajka J.J."/>
            <person name="Han Y."/>
            <person name="Kim J."/>
            <person name="Mondo S.J."/>
            <person name="Hofstad B.A."/>
            <person name="Robles A."/>
            <person name="Haridas S."/>
            <person name="Riley R."/>
            <person name="LaButti K."/>
            <person name="Pangilinan J."/>
            <person name="Andreopoulos W."/>
            <person name="Lipzen A."/>
            <person name="Yan J."/>
            <person name="Wang M."/>
            <person name="Ng V."/>
            <person name="Grigoriev I.V."/>
            <person name="Spatafora J.W."/>
            <person name="Magnuson J.K."/>
            <person name="Baker S.E."/>
            <person name="Pomraning K.R."/>
        </authorList>
    </citation>
    <scope>NUCLEOTIDE SEQUENCE [LARGE SCALE GENOMIC DNA]</scope>
    <source>
        <strain evidence="4 5">Phaff 52-87</strain>
    </source>
</reference>
<keyword evidence="1" id="KW-0472">Membrane</keyword>
<sequence>MSASMKEDEHGMPIYQGPYPLIDADPHFFRVVRYMRPSDYAVWAGVAAAAPIFIGFYEHTIYTRFSTSVKDTLIGVAQAMKQGHSKFGVKPYVAIGIFGGFMMAYARSCGRFLGATENERERKKDLVELRTRAMKGLPLYGTSQLNPDLQKISARYSRYAYSMLGVFPIFNIVNHPYHGVDTAKYYK</sequence>
<dbReference type="PANTHER" id="PTHR34062:SF1">
    <property type="entry name" value="NADH-UBIQUINONE OXIDOREDUCTASE 21KDA SUBUNIT N-TERMINAL DOMAIN-CONTAINING PROTEIN"/>
    <property type="match status" value="1"/>
</dbReference>
<comment type="caution">
    <text evidence="4">The sequence shown here is derived from an EMBL/GenBank/DDBJ whole genome shotgun (WGS) entry which is preliminary data.</text>
</comment>
<feature type="transmembrane region" description="Helical" evidence="1">
    <location>
        <begin position="40"/>
        <end position="57"/>
    </location>
</feature>
<dbReference type="EMBL" id="JBBJBU010000005">
    <property type="protein sequence ID" value="KAK7205396.1"/>
    <property type="molecule type" value="Genomic_DNA"/>
</dbReference>
<keyword evidence="1" id="KW-0812">Transmembrane</keyword>
<protein>
    <submittedName>
        <fullName evidence="4">NADH-ubiquinone oxidoreductase complex I, 21 kDa subunit-domain-containing protein</fullName>
    </submittedName>
</protein>
<proteinExistence type="predicted"/>
<evidence type="ECO:0000313" key="4">
    <source>
        <dbReference type="EMBL" id="KAK7205396.1"/>
    </source>
</evidence>
<dbReference type="InterPro" id="IPR019721">
    <property type="entry name" value="NADH-UbQ_OxRdtase_su21_N"/>
</dbReference>
<evidence type="ECO:0000259" key="3">
    <source>
        <dbReference type="Pfam" id="PF12853"/>
    </source>
</evidence>
<accession>A0ABR1F6F0</accession>
<feature type="domain" description="NADH-ubiquinone oxidoreductase 21kDa subunit C-terminal fungi" evidence="3">
    <location>
        <begin position="128"/>
        <end position="187"/>
    </location>
</feature>
<dbReference type="Proteomes" id="UP001498771">
    <property type="component" value="Unassembled WGS sequence"/>
</dbReference>
<name>A0ABR1F6F0_9ASCO</name>
<dbReference type="RefSeq" id="XP_064768429.1">
    <property type="nucleotide sequence ID" value="XM_064909747.1"/>
</dbReference>
<evidence type="ECO:0000259" key="2">
    <source>
        <dbReference type="Pfam" id="PF10785"/>
    </source>
</evidence>
<keyword evidence="5" id="KW-1185">Reference proteome</keyword>
<dbReference type="InterPro" id="IPR024549">
    <property type="entry name" value="NADH-UbQ_OxRdtase_su21_C_fun"/>
</dbReference>
<organism evidence="4 5">
    <name type="scientific">Myxozyma melibiosi</name>
    <dbReference type="NCBI Taxonomy" id="54550"/>
    <lineage>
        <taxon>Eukaryota</taxon>
        <taxon>Fungi</taxon>
        <taxon>Dikarya</taxon>
        <taxon>Ascomycota</taxon>
        <taxon>Saccharomycotina</taxon>
        <taxon>Lipomycetes</taxon>
        <taxon>Lipomycetales</taxon>
        <taxon>Lipomycetaceae</taxon>
        <taxon>Myxozyma</taxon>
    </lineage>
</organism>
<dbReference type="InterPro" id="IPR053229">
    <property type="entry name" value="NADH-Q_oxidrdct_subunit"/>
</dbReference>
<keyword evidence="1" id="KW-1133">Transmembrane helix</keyword>
<feature type="domain" description="NADH-ubiquinone oxidoreductase 21kDa subunit N-terminal" evidence="2">
    <location>
        <begin position="17"/>
        <end position="117"/>
    </location>
</feature>
<dbReference type="Pfam" id="PF12853">
    <property type="entry name" value="NADH_u_ox_C"/>
    <property type="match status" value="1"/>
</dbReference>
<gene>
    <name evidence="4" type="ORF">BZA70DRAFT_156224</name>
</gene>
<evidence type="ECO:0000313" key="5">
    <source>
        <dbReference type="Proteomes" id="UP001498771"/>
    </source>
</evidence>
<dbReference type="Pfam" id="PF10785">
    <property type="entry name" value="NADH-u_ox-rdase"/>
    <property type="match status" value="1"/>
</dbReference>
<feature type="transmembrane region" description="Helical" evidence="1">
    <location>
        <begin position="92"/>
        <end position="114"/>
    </location>
</feature>
<evidence type="ECO:0000256" key="1">
    <source>
        <dbReference type="SAM" id="Phobius"/>
    </source>
</evidence>
<dbReference type="PANTHER" id="PTHR34062">
    <property type="entry name" value="OXIDOREDUCTASE 21 KDA SUBUNIT, PUTATIVE (AFU_ORTHOLOGUE AFUA_4G04750)-RELATED"/>
    <property type="match status" value="1"/>
</dbReference>
<dbReference type="GeneID" id="90035259"/>